<dbReference type="Gene3D" id="2.60.40.1120">
    <property type="entry name" value="Carboxypeptidase-like, regulatory domain"/>
    <property type="match status" value="1"/>
</dbReference>
<accession>A0A4R6T9H1</accession>
<evidence type="ECO:0000313" key="9">
    <source>
        <dbReference type="Proteomes" id="UP000295390"/>
    </source>
</evidence>
<dbReference type="Pfam" id="PF13715">
    <property type="entry name" value="CarbopepD_reg_2"/>
    <property type="match status" value="1"/>
</dbReference>
<evidence type="ECO:0000256" key="1">
    <source>
        <dbReference type="ARBA" id="ARBA00004442"/>
    </source>
</evidence>
<dbReference type="GO" id="GO:0009279">
    <property type="term" value="C:cell outer membrane"/>
    <property type="evidence" value="ECO:0007669"/>
    <property type="project" value="UniProtKB-SubCell"/>
</dbReference>
<evidence type="ECO:0000256" key="5">
    <source>
        <dbReference type="SAM" id="SignalP"/>
    </source>
</evidence>
<dbReference type="SUPFAM" id="SSF56935">
    <property type="entry name" value="Porins"/>
    <property type="match status" value="1"/>
</dbReference>
<feature type="domain" description="TonB-dependent receptor plug" evidence="7">
    <location>
        <begin position="132"/>
        <end position="232"/>
    </location>
</feature>
<dbReference type="InterPro" id="IPR036942">
    <property type="entry name" value="Beta-barrel_TonB_sf"/>
</dbReference>
<dbReference type="InterPro" id="IPR008969">
    <property type="entry name" value="CarboxyPept-like_regulatory"/>
</dbReference>
<dbReference type="InterPro" id="IPR037066">
    <property type="entry name" value="Plug_dom_sf"/>
</dbReference>
<dbReference type="Proteomes" id="UP000295390">
    <property type="component" value="Unassembled WGS sequence"/>
</dbReference>
<comment type="caution">
    <text evidence="8">The sequence shown here is derived from an EMBL/GenBank/DDBJ whole genome shotgun (WGS) entry which is preliminary data.</text>
</comment>
<dbReference type="Gene3D" id="2.170.130.10">
    <property type="entry name" value="TonB-dependent receptor, plug domain"/>
    <property type="match status" value="1"/>
</dbReference>
<sequence>MKKILFIAFLSLCNLTFSQSKHAVAGTVTGNVTDKEMNGEALPFANVFIKGTSIGGTTDMDGKYTLNVPAGNQTIVFSFIGYQTIEKPITVKASESLIVNQELGANEGVTLDEVKINATVSREKESALLLEQRKATVIKESIGAQELSKKGVSDAATATTKVAGVSKQEGSNKVYVRGLGDRYNTTTLNGLPLPSNDPRFKNISLELFGTDMIQNIGVSKTFSANLSGDASGANIDIASKEHSGSSSMNIGFSSSANTQTTGKSFKTIDGTNWFGIANNTKHKVTRLDVLPFTDNFTPNNTHAALNTNLSVSGSKRFQIGEESSLSMFLVGAFGNKYNFRDGTSINYLRNDGSTGNSFTSAKQYNYETSKMLMGNFIYKMNNNHRISYNSLFIHSNNQNIQDYFGKKPDVADSEGVFANIILQTENQNRLFVNQLLTEHKLGESIDLNLGAAYNIVNNDEPNRKKNIFVINENDNTVKFASGAARNNSRYYHNLTEDDFVAKANLIKYFGTRIKDEHKAKITLGYEFRNTTRDFRAIYFDYDLAAPTEVDPNNVSQVLNQQSLDNGVFRLKTGFGFGDNALDPFTYDADKMTNAAYAMLDYQITDKFFINIGARYENIWLDVAWKTNLTNSTNDNGGPKKLRDSYILPSLNLKYDINDDNLLRLSASKTYTYPQFKEVAPFVYEGVDYQEEGNENLLPSTNYNFDLKWEMFPTRGELISASVFAKYIQDGINRIELNAASDNFFSFYNTGNTTIYGAEVELRKQILNFSQDDYNENIKLGLNATYMNTNQTFNVTNQFNPTNSEEPTEGAAPFLLNTDISYNYKKDDKEIIATLIFNYQGEKLYSIGSVNGLQSIYQKSLPRLDFVFKRQFNKKLGLKFSAKNLLNPSYEMYRDVPNKLITKSFKRGIDFSLGLSYNL</sequence>
<keyword evidence="5" id="KW-0732">Signal</keyword>
<dbReference type="EMBL" id="SNYH01000007">
    <property type="protein sequence ID" value="TDQ22061.1"/>
    <property type="molecule type" value="Genomic_DNA"/>
</dbReference>
<keyword evidence="4" id="KW-0798">TonB box</keyword>
<organism evidence="8 9">
    <name type="scientific">Tenacibaculum caenipelagi</name>
    <dbReference type="NCBI Taxonomy" id="1325435"/>
    <lineage>
        <taxon>Bacteria</taxon>
        <taxon>Pseudomonadati</taxon>
        <taxon>Bacteroidota</taxon>
        <taxon>Flavobacteriia</taxon>
        <taxon>Flavobacteriales</taxon>
        <taxon>Flavobacteriaceae</taxon>
        <taxon>Tenacibaculum</taxon>
    </lineage>
</organism>
<evidence type="ECO:0000256" key="3">
    <source>
        <dbReference type="ARBA" id="ARBA00023237"/>
    </source>
</evidence>
<dbReference type="InterPro" id="IPR000531">
    <property type="entry name" value="Beta-barrel_TonB"/>
</dbReference>
<dbReference type="Gene3D" id="2.40.170.20">
    <property type="entry name" value="TonB-dependent receptor, beta-barrel domain"/>
    <property type="match status" value="1"/>
</dbReference>
<dbReference type="PANTHER" id="PTHR40980">
    <property type="entry name" value="PLUG DOMAIN-CONTAINING PROTEIN"/>
    <property type="match status" value="1"/>
</dbReference>
<comment type="similarity">
    <text evidence="4">Belongs to the TonB-dependent receptor family.</text>
</comment>
<feature type="signal peptide" evidence="5">
    <location>
        <begin position="1"/>
        <end position="23"/>
    </location>
</feature>
<keyword evidence="9" id="KW-1185">Reference proteome</keyword>
<proteinExistence type="inferred from homology"/>
<feature type="domain" description="TonB-dependent receptor-like beta-barrel" evidence="6">
    <location>
        <begin position="406"/>
        <end position="884"/>
    </location>
</feature>
<protein>
    <submittedName>
        <fullName evidence="8">TonB-dependent receptor</fullName>
    </submittedName>
</protein>
<dbReference type="Pfam" id="PF07715">
    <property type="entry name" value="Plug"/>
    <property type="match status" value="1"/>
</dbReference>
<comment type="subcellular location">
    <subcellularLocation>
        <location evidence="1 4">Cell outer membrane</location>
    </subcellularLocation>
</comment>
<dbReference type="PANTHER" id="PTHR40980:SF5">
    <property type="entry name" value="TONB-DEPENDENT RECEPTOR"/>
    <property type="match status" value="1"/>
</dbReference>
<evidence type="ECO:0000256" key="4">
    <source>
        <dbReference type="RuleBase" id="RU003357"/>
    </source>
</evidence>
<evidence type="ECO:0000313" key="8">
    <source>
        <dbReference type="EMBL" id="TDQ22061.1"/>
    </source>
</evidence>
<evidence type="ECO:0000259" key="7">
    <source>
        <dbReference type="Pfam" id="PF07715"/>
    </source>
</evidence>
<dbReference type="Pfam" id="PF00593">
    <property type="entry name" value="TonB_dep_Rec_b-barrel"/>
    <property type="match status" value="1"/>
</dbReference>
<feature type="chain" id="PRO_5020621905" evidence="5">
    <location>
        <begin position="24"/>
        <end position="918"/>
    </location>
</feature>
<dbReference type="AlphaFoldDB" id="A0A4R6T9H1"/>
<keyword evidence="2 4" id="KW-0472">Membrane</keyword>
<evidence type="ECO:0000259" key="6">
    <source>
        <dbReference type="Pfam" id="PF00593"/>
    </source>
</evidence>
<keyword evidence="3" id="KW-0998">Cell outer membrane</keyword>
<dbReference type="RefSeq" id="WP_133538129.1">
    <property type="nucleotide sequence ID" value="NZ_SNYH01000007.1"/>
</dbReference>
<gene>
    <name evidence="8" type="ORF">DFQ07_3160</name>
</gene>
<reference evidence="8 9" key="1">
    <citation type="submission" date="2019-03" db="EMBL/GenBank/DDBJ databases">
        <title>Genomic Encyclopedia of Type Strains, Phase III (KMG-III): the genomes of soil and plant-associated and newly described type strains.</title>
        <authorList>
            <person name="Whitman W."/>
        </authorList>
    </citation>
    <scope>NUCLEOTIDE SEQUENCE [LARGE SCALE GENOMIC DNA]</scope>
    <source>
        <strain evidence="8 9">CECT 8283</strain>
    </source>
</reference>
<dbReference type="InterPro" id="IPR012910">
    <property type="entry name" value="Plug_dom"/>
</dbReference>
<dbReference type="OrthoDB" id="9768470at2"/>
<keyword evidence="8" id="KW-0675">Receptor</keyword>
<evidence type="ECO:0000256" key="2">
    <source>
        <dbReference type="ARBA" id="ARBA00023136"/>
    </source>
</evidence>
<name>A0A4R6T9H1_9FLAO</name>
<dbReference type="SUPFAM" id="SSF49464">
    <property type="entry name" value="Carboxypeptidase regulatory domain-like"/>
    <property type="match status" value="1"/>
</dbReference>